<reference evidence="2" key="2">
    <citation type="submission" date="2016-01" db="EMBL/GenBank/DDBJ databases">
        <title>Six Aerococcus type strain genome sequencing and assembly using PacBio and Illumina Hiseq.</title>
        <authorList>
            <person name="Carkaci D."/>
            <person name="Dargis R."/>
            <person name="Nielsen X.C."/>
            <person name="Skovgaard O."/>
            <person name="Fuursted K."/>
            <person name="Christensen J.J."/>
        </authorList>
    </citation>
    <scope>NUCLEOTIDE SEQUENCE [LARGE SCALE GENOMIC DNA]</scope>
    <source>
        <strain evidence="2">CCUG42038B</strain>
    </source>
</reference>
<dbReference type="AlphaFoldDB" id="A0A0X8FKQ5"/>
<dbReference type="EMBL" id="CP014163">
    <property type="protein sequence ID" value="AMB99107.1"/>
    <property type="molecule type" value="Genomic_DNA"/>
</dbReference>
<dbReference type="InterPro" id="IPR025384">
    <property type="entry name" value="DUF4298"/>
</dbReference>
<protein>
    <submittedName>
        <fullName evidence="1">Uncharacterized protein</fullName>
    </submittedName>
</protein>
<sequence>MADQARIDRIKDLEAKADRLSQAIADLEGPLAAYLAVSAEGQELVDYYEGPLWQADWQADQDGQIPSDLKRGILSEDGLYNLLGENDQILADMADAVAQYHVGQ</sequence>
<dbReference type="RefSeq" id="WP_067978231.1">
    <property type="nucleotide sequence ID" value="NZ_CP014163.1"/>
</dbReference>
<dbReference type="KEGG" id="auh:AWM75_03415"/>
<dbReference type="Pfam" id="PF14131">
    <property type="entry name" value="DUF4298"/>
    <property type="match status" value="1"/>
</dbReference>
<name>A0A0X8FKQ5_9LACT</name>
<dbReference type="Proteomes" id="UP000062260">
    <property type="component" value="Chromosome"/>
</dbReference>
<organism evidence="1 2">
    <name type="scientific">Aerococcus urinaehominis</name>
    <dbReference type="NCBI Taxonomy" id="128944"/>
    <lineage>
        <taxon>Bacteria</taxon>
        <taxon>Bacillati</taxon>
        <taxon>Bacillota</taxon>
        <taxon>Bacilli</taxon>
        <taxon>Lactobacillales</taxon>
        <taxon>Aerococcaceae</taxon>
        <taxon>Aerococcus</taxon>
    </lineage>
</organism>
<proteinExistence type="predicted"/>
<evidence type="ECO:0000313" key="1">
    <source>
        <dbReference type="EMBL" id="AMB99107.1"/>
    </source>
</evidence>
<gene>
    <name evidence="1" type="ORF">AWM75_03415</name>
</gene>
<keyword evidence="2" id="KW-1185">Reference proteome</keyword>
<accession>A0A0X8FKQ5</accession>
<dbReference type="OrthoDB" id="80787at2"/>
<dbReference type="STRING" id="128944.AWM75_03415"/>
<evidence type="ECO:0000313" key="2">
    <source>
        <dbReference type="Proteomes" id="UP000062260"/>
    </source>
</evidence>
<reference evidence="1 2" key="1">
    <citation type="journal article" date="2016" name="Genome Announc.">
        <title>Complete Genome Sequences of Aerococcus christensenii CCUG 28831T, Aerococcus sanguinicola CCUG 43001T, Aerococcus urinae CCUG 36881T, Aerococcus urinaeequi CCUG 28094T, Aerococcus urinaehominis CCUG 42038 BT, and Aerococcus viridans CCUG 4311T.</title>
        <authorList>
            <person name="Carkaci D."/>
            <person name="Dargis R."/>
            <person name="Nielsen X.C."/>
            <person name="Skovgaard O."/>
            <person name="Fuursted K."/>
            <person name="Christensen J.J."/>
        </authorList>
    </citation>
    <scope>NUCLEOTIDE SEQUENCE [LARGE SCALE GENOMIC DNA]</scope>
    <source>
        <strain evidence="1 2">CCUG42038B</strain>
    </source>
</reference>